<organism evidence="2">
    <name type="scientific">Myoviridae sp. ctdsp2</name>
    <dbReference type="NCBI Taxonomy" id="2826672"/>
    <lineage>
        <taxon>Viruses</taxon>
        <taxon>Duplodnaviria</taxon>
        <taxon>Heunggongvirae</taxon>
        <taxon>Uroviricota</taxon>
        <taxon>Caudoviricetes</taxon>
    </lineage>
</organism>
<evidence type="ECO:0000313" key="2">
    <source>
        <dbReference type="EMBL" id="DAD90399.1"/>
    </source>
</evidence>
<name>A0A8S5N7Q4_9CAUD</name>
<keyword evidence="1" id="KW-0812">Transmembrane</keyword>
<keyword evidence="1" id="KW-0472">Membrane</keyword>
<feature type="transmembrane region" description="Helical" evidence="1">
    <location>
        <begin position="26"/>
        <end position="47"/>
    </location>
</feature>
<dbReference type="EMBL" id="BK015085">
    <property type="protein sequence ID" value="DAD90399.1"/>
    <property type="molecule type" value="Genomic_DNA"/>
</dbReference>
<sequence>MIRGSCYLLLLSRLELSNFILRHCYYIIYGCCCLWKFLIKILNIVYIHRYKYNIW</sequence>
<proteinExistence type="predicted"/>
<evidence type="ECO:0000256" key="1">
    <source>
        <dbReference type="SAM" id="Phobius"/>
    </source>
</evidence>
<reference evidence="2" key="1">
    <citation type="journal article" date="2021" name="Proc. Natl. Acad. Sci. U.S.A.">
        <title>A Catalog of Tens of Thousands of Viruses from Human Metagenomes Reveals Hidden Associations with Chronic Diseases.</title>
        <authorList>
            <person name="Tisza M.J."/>
            <person name="Buck C.B."/>
        </authorList>
    </citation>
    <scope>NUCLEOTIDE SEQUENCE</scope>
    <source>
        <strain evidence="2">Ctdsp2</strain>
    </source>
</reference>
<keyword evidence="1" id="KW-1133">Transmembrane helix</keyword>
<protein>
    <submittedName>
        <fullName evidence="2">Uncharacterized protein</fullName>
    </submittedName>
</protein>
<accession>A0A8S5N7Q4</accession>